<evidence type="ECO:0000256" key="1">
    <source>
        <dbReference type="SAM" id="MobiDB-lite"/>
    </source>
</evidence>
<keyword evidence="2" id="KW-0472">Membrane</keyword>
<evidence type="ECO:0000313" key="4">
    <source>
        <dbReference type="Proteomes" id="UP000322634"/>
    </source>
</evidence>
<keyword evidence="2" id="KW-0812">Transmembrane</keyword>
<keyword evidence="2" id="KW-1133">Transmembrane helix</keyword>
<dbReference type="Proteomes" id="UP000322634">
    <property type="component" value="Unassembled WGS sequence"/>
</dbReference>
<feature type="transmembrane region" description="Helical" evidence="2">
    <location>
        <begin position="12"/>
        <end position="31"/>
    </location>
</feature>
<name>A0A5D0UI20_9ACTN</name>
<feature type="compositionally biased region" description="Basic and acidic residues" evidence="1">
    <location>
        <begin position="140"/>
        <end position="166"/>
    </location>
</feature>
<evidence type="ECO:0000256" key="2">
    <source>
        <dbReference type="SAM" id="Phobius"/>
    </source>
</evidence>
<protein>
    <recommendedName>
        <fullName evidence="5">ATP synthase subunit I</fullName>
    </recommendedName>
</protein>
<dbReference type="RefSeq" id="WP_148348390.1">
    <property type="nucleotide sequence ID" value="NZ_JBHSBF010000022.1"/>
</dbReference>
<dbReference type="OrthoDB" id="3542908at2"/>
<dbReference type="EMBL" id="VSFF01000002">
    <property type="protein sequence ID" value="TYC17245.1"/>
    <property type="molecule type" value="Genomic_DNA"/>
</dbReference>
<keyword evidence="4" id="KW-1185">Reference proteome</keyword>
<feature type="transmembrane region" description="Helical" evidence="2">
    <location>
        <begin position="101"/>
        <end position="121"/>
    </location>
</feature>
<feature type="transmembrane region" description="Helical" evidence="2">
    <location>
        <begin position="73"/>
        <end position="95"/>
    </location>
</feature>
<feature type="transmembrane region" description="Helical" evidence="2">
    <location>
        <begin position="37"/>
        <end position="61"/>
    </location>
</feature>
<dbReference type="AlphaFoldDB" id="A0A5D0UI20"/>
<evidence type="ECO:0000313" key="3">
    <source>
        <dbReference type="EMBL" id="TYC17245.1"/>
    </source>
</evidence>
<proteinExistence type="predicted"/>
<comment type="caution">
    <text evidence="3">The sequence shown here is derived from an EMBL/GenBank/DDBJ whole genome shotgun (WGS) entry which is preliminary data.</text>
</comment>
<gene>
    <name evidence="3" type="ORF">FXF65_04255</name>
</gene>
<sequence>MHTSDARMLRGAAIPTSVVGVGAVLIGLLAAGAKGALAAALATVVVIAFFSVSALAVSWAGKISAQTMMMAALASYVVKILVMMVLVTLVAEVTIWNTKVFGWTVIALAMLWIAAEFRVALQRRPYIDEPRADAPQATESDDREHRAGESRDDGAAEPRNVLDRSP</sequence>
<organism evidence="3 4">
    <name type="scientific">Actinomadura syzygii</name>
    <dbReference type="NCBI Taxonomy" id="1427538"/>
    <lineage>
        <taxon>Bacteria</taxon>
        <taxon>Bacillati</taxon>
        <taxon>Actinomycetota</taxon>
        <taxon>Actinomycetes</taxon>
        <taxon>Streptosporangiales</taxon>
        <taxon>Thermomonosporaceae</taxon>
        <taxon>Actinomadura</taxon>
    </lineage>
</organism>
<accession>A0A5D0UI20</accession>
<evidence type="ECO:0008006" key="5">
    <source>
        <dbReference type="Google" id="ProtNLM"/>
    </source>
</evidence>
<feature type="region of interest" description="Disordered" evidence="1">
    <location>
        <begin position="130"/>
        <end position="166"/>
    </location>
</feature>
<reference evidence="3 4" key="1">
    <citation type="submission" date="2019-08" db="EMBL/GenBank/DDBJ databases">
        <title>Actinomadura sp. nov. CYP1-5 isolated from mountain soil.</title>
        <authorList>
            <person name="Songsumanus A."/>
            <person name="Kuncharoen N."/>
            <person name="Kudo T."/>
            <person name="Yuki M."/>
            <person name="Igarashi Y."/>
            <person name="Tanasupawat S."/>
        </authorList>
    </citation>
    <scope>NUCLEOTIDE SEQUENCE [LARGE SCALE GENOMIC DNA]</scope>
    <source>
        <strain evidence="3 4">GKU157</strain>
    </source>
</reference>